<protein>
    <submittedName>
        <fullName evidence="1">Uncharacterized protein</fullName>
    </submittedName>
</protein>
<evidence type="ECO:0000313" key="1">
    <source>
        <dbReference type="EMBL" id="RPA95506.1"/>
    </source>
</evidence>
<dbReference type="AlphaFoldDB" id="A0A3N4JBA3"/>
<sequence>MSVSSLSCSLPSVIQCGCCNTILQCKRCPWCAFLPPLQQCCPNPLLSLAVGYLSGLHACHCCTRRCYRLFAFLQFNL</sequence>
<proteinExistence type="predicted"/>
<gene>
    <name evidence="1" type="ORF">L873DRAFT_1314720</name>
</gene>
<keyword evidence="2" id="KW-1185">Reference proteome</keyword>
<evidence type="ECO:0000313" key="2">
    <source>
        <dbReference type="Proteomes" id="UP000276215"/>
    </source>
</evidence>
<dbReference type="Proteomes" id="UP000276215">
    <property type="component" value="Unassembled WGS sequence"/>
</dbReference>
<dbReference type="EMBL" id="ML120425">
    <property type="protein sequence ID" value="RPA95506.1"/>
    <property type="molecule type" value="Genomic_DNA"/>
</dbReference>
<accession>A0A3N4JBA3</accession>
<name>A0A3N4JBA3_9PEZI</name>
<reference evidence="1 2" key="1">
    <citation type="journal article" date="2018" name="Nat. Ecol. Evol.">
        <title>Pezizomycetes genomes reveal the molecular basis of ectomycorrhizal truffle lifestyle.</title>
        <authorList>
            <person name="Murat C."/>
            <person name="Payen T."/>
            <person name="Noel B."/>
            <person name="Kuo A."/>
            <person name="Morin E."/>
            <person name="Chen J."/>
            <person name="Kohler A."/>
            <person name="Krizsan K."/>
            <person name="Balestrini R."/>
            <person name="Da Silva C."/>
            <person name="Montanini B."/>
            <person name="Hainaut M."/>
            <person name="Levati E."/>
            <person name="Barry K.W."/>
            <person name="Belfiori B."/>
            <person name="Cichocki N."/>
            <person name="Clum A."/>
            <person name="Dockter R.B."/>
            <person name="Fauchery L."/>
            <person name="Guy J."/>
            <person name="Iotti M."/>
            <person name="Le Tacon F."/>
            <person name="Lindquist E.A."/>
            <person name="Lipzen A."/>
            <person name="Malagnac F."/>
            <person name="Mello A."/>
            <person name="Molinier V."/>
            <person name="Miyauchi S."/>
            <person name="Poulain J."/>
            <person name="Riccioni C."/>
            <person name="Rubini A."/>
            <person name="Sitrit Y."/>
            <person name="Splivallo R."/>
            <person name="Traeger S."/>
            <person name="Wang M."/>
            <person name="Zifcakova L."/>
            <person name="Wipf D."/>
            <person name="Zambonelli A."/>
            <person name="Paolocci F."/>
            <person name="Nowrousian M."/>
            <person name="Ottonello S."/>
            <person name="Baldrian P."/>
            <person name="Spatafora J.W."/>
            <person name="Henrissat B."/>
            <person name="Nagy L.G."/>
            <person name="Aury J.M."/>
            <person name="Wincker P."/>
            <person name="Grigoriev I.V."/>
            <person name="Bonfante P."/>
            <person name="Martin F.M."/>
        </authorList>
    </citation>
    <scope>NUCLEOTIDE SEQUENCE [LARGE SCALE GENOMIC DNA]</scope>
    <source>
        <strain evidence="1 2">120613-1</strain>
    </source>
</reference>
<organism evidence="1 2">
    <name type="scientific">Choiromyces venosus 120613-1</name>
    <dbReference type="NCBI Taxonomy" id="1336337"/>
    <lineage>
        <taxon>Eukaryota</taxon>
        <taxon>Fungi</taxon>
        <taxon>Dikarya</taxon>
        <taxon>Ascomycota</taxon>
        <taxon>Pezizomycotina</taxon>
        <taxon>Pezizomycetes</taxon>
        <taxon>Pezizales</taxon>
        <taxon>Tuberaceae</taxon>
        <taxon>Choiromyces</taxon>
    </lineage>
</organism>